<evidence type="ECO:0000313" key="2">
    <source>
        <dbReference type="EMBL" id="MCT8329208.1"/>
    </source>
</evidence>
<feature type="coiled-coil region" evidence="1">
    <location>
        <begin position="40"/>
        <end position="67"/>
    </location>
</feature>
<protein>
    <submittedName>
        <fullName evidence="2">Septum formation initiator family protein</fullName>
    </submittedName>
</protein>
<dbReference type="Pfam" id="PF04977">
    <property type="entry name" value="DivIC"/>
    <property type="match status" value="1"/>
</dbReference>
<comment type="caution">
    <text evidence="2">The sequence shown here is derived from an EMBL/GenBank/DDBJ whole genome shotgun (WGS) entry which is preliminary data.</text>
</comment>
<gene>
    <name evidence="2" type="ORF">N5I32_06760</name>
</gene>
<name>A0ABT2NJV1_9RHOB</name>
<accession>A0ABT2NJV1</accession>
<keyword evidence="1" id="KW-0175">Coiled coil</keyword>
<organism evidence="2 3">
    <name type="scientific">Albidovulum sediminis</name>
    <dbReference type="NCBI Taxonomy" id="3066345"/>
    <lineage>
        <taxon>Bacteria</taxon>
        <taxon>Pseudomonadati</taxon>
        <taxon>Pseudomonadota</taxon>
        <taxon>Alphaproteobacteria</taxon>
        <taxon>Rhodobacterales</taxon>
        <taxon>Paracoccaceae</taxon>
        <taxon>Albidovulum</taxon>
    </lineage>
</organism>
<dbReference type="EMBL" id="JAOCQF010000001">
    <property type="protein sequence ID" value="MCT8329208.1"/>
    <property type="molecule type" value="Genomic_DNA"/>
</dbReference>
<dbReference type="RefSeq" id="WP_261494625.1">
    <property type="nucleotide sequence ID" value="NZ_JAOCQF010000001.1"/>
</dbReference>
<evidence type="ECO:0000256" key="1">
    <source>
        <dbReference type="SAM" id="Coils"/>
    </source>
</evidence>
<evidence type="ECO:0000313" key="3">
    <source>
        <dbReference type="Proteomes" id="UP001205601"/>
    </source>
</evidence>
<proteinExistence type="predicted"/>
<dbReference type="InterPro" id="IPR007060">
    <property type="entry name" value="FtsL/DivIC"/>
</dbReference>
<keyword evidence="3" id="KW-1185">Reference proteome</keyword>
<dbReference type="Proteomes" id="UP001205601">
    <property type="component" value="Unassembled WGS sequence"/>
</dbReference>
<reference evidence="3" key="1">
    <citation type="submission" date="2023-07" db="EMBL/GenBank/DDBJ databases">
        <title>Defluviimonas sediminis sp. nov., isolated from mangrove sediment.</title>
        <authorList>
            <person name="Liu L."/>
            <person name="Li J."/>
            <person name="Huang Y."/>
            <person name="Pan J."/>
            <person name="Li M."/>
        </authorList>
    </citation>
    <scope>NUCLEOTIDE SEQUENCE [LARGE SCALE GENOMIC DNA]</scope>
    <source>
        <strain evidence="3">FT324</strain>
    </source>
</reference>
<sequence>MSAIRKSPTIGAVLIYGLALAMSFYFTFAAVQGDYGVFRRVQIGAEKEALIEERDRLKAEVGRMANLTRRLSDGYLDLDLLDQQARDVLGLIRADELVIR</sequence>